<dbReference type="SUPFAM" id="SSF56112">
    <property type="entry name" value="Protein kinase-like (PK-like)"/>
    <property type="match status" value="1"/>
</dbReference>
<sequence>MIPALDLLLGTQARPLVAAAVQELGGRLDALRVRAAHAHPDGAAIVQYAATVSTAEHGATAEVLVAVTGSAIPPGAAVVEGRHRGRTVAVGLWRWPHDPGLPGLAAATDPIRLEAVLTDAGLDPVGVLRSRVRGYRPLRRAVLEVTDGTHTWFVKVVPPAAVSALQRRHALAHPVVPAPAVLAATGDGVVVLAAVAGRPMRELFGPDRHAAGPPPPADLEALLDALPEDLLDLPRQYSHPDRFADYAAVLAATAGEHEPIAARLASLTEALHAGPAPGDAEPLVAVHGDFYEAQIFVDGGRITGLIDLDTTGPGHRVDDWATLLAHLSGLTLLAPYRSAARRYLASVWTRAQRRHRACTLRRHTAAALVGFATGPFRSQQRGWPQATVDRLDLAVSWLTDGDPQ</sequence>
<name>A0ABY3U5K7_9MYCO</name>
<accession>A0ABY3U5K7</accession>
<dbReference type="Proteomes" id="UP001055200">
    <property type="component" value="Chromosome"/>
</dbReference>
<evidence type="ECO:0000259" key="1">
    <source>
        <dbReference type="Pfam" id="PF01636"/>
    </source>
</evidence>
<dbReference type="InterPro" id="IPR002575">
    <property type="entry name" value="Aminoglycoside_PTrfase"/>
</dbReference>
<dbReference type="EMBL" id="CP092365">
    <property type="protein sequence ID" value="ULN53381.1"/>
    <property type="molecule type" value="Genomic_DNA"/>
</dbReference>
<protein>
    <submittedName>
        <fullName evidence="2">Phosphotransferase</fullName>
    </submittedName>
</protein>
<dbReference type="Pfam" id="PF01636">
    <property type="entry name" value="APH"/>
    <property type="match status" value="1"/>
</dbReference>
<evidence type="ECO:0000313" key="3">
    <source>
        <dbReference type="Proteomes" id="UP001055200"/>
    </source>
</evidence>
<proteinExistence type="predicted"/>
<organism evidence="2 3">
    <name type="scientific">Mycolicibacillus parakoreensis</name>
    <dbReference type="NCBI Taxonomy" id="1069221"/>
    <lineage>
        <taxon>Bacteria</taxon>
        <taxon>Bacillati</taxon>
        <taxon>Actinomycetota</taxon>
        <taxon>Actinomycetes</taxon>
        <taxon>Mycobacteriales</taxon>
        <taxon>Mycobacteriaceae</taxon>
        <taxon>Mycolicibacillus</taxon>
    </lineage>
</organism>
<gene>
    <name evidence="2" type="ORF">MIU77_03260</name>
</gene>
<feature type="domain" description="Aminoglycoside phosphotransferase" evidence="1">
    <location>
        <begin position="144"/>
        <end position="350"/>
    </location>
</feature>
<dbReference type="Gene3D" id="3.90.1200.10">
    <property type="match status" value="1"/>
</dbReference>
<keyword evidence="3" id="KW-1185">Reference proteome</keyword>
<reference evidence="2" key="1">
    <citation type="submission" date="2022-08" db="EMBL/GenBank/DDBJ databases">
        <title>Complete genome sequence of 14 non-tuberculosis mycobacteria type-strains.</title>
        <authorList>
            <person name="Igarashi Y."/>
            <person name="Osugi A."/>
            <person name="Mitarai S."/>
        </authorList>
    </citation>
    <scope>NUCLEOTIDE SEQUENCE</scope>
    <source>
        <strain evidence="2">DSM 45575</strain>
    </source>
</reference>
<dbReference type="InterPro" id="IPR011009">
    <property type="entry name" value="Kinase-like_dom_sf"/>
</dbReference>
<dbReference type="RefSeq" id="WP_240171632.1">
    <property type="nucleotide sequence ID" value="NZ_CP092365.1"/>
</dbReference>
<evidence type="ECO:0000313" key="2">
    <source>
        <dbReference type="EMBL" id="ULN53381.1"/>
    </source>
</evidence>